<name>A0A5B8ST76_9GAMM</name>
<protein>
    <submittedName>
        <fullName evidence="2">Uncharacterized protein</fullName>
    </submittedName>
</protein>
<keyword evidence="3" id="KW-1185">Reference proteome</keyword>
<evidence type="ECO:0000313" key="2">
    <source>
        <dbReference type="EMBL" id="QEA39501.1"/>
    </source>
</evidence>
<dbReference type="RefSeq" id="WP_147184552.1">
    <property type="nucleotide sequence ID" value="NZ_CP042382.1"/>
</dbReference>
<dbReference type="AlphaFoldDB" id="A0A5B8ST76"/>
<organism evidence="2 3">
    <name type="scientific">Pistricoccus aurantiacus</name>
    <dbReference type="NCBI Taxonomy" id="1883414"/>
    <lineage>
        <taxon>Bacteria</taxon>
        <taxon>Pseudomonadati</taxon>
        <taxon>Pseudomonadota</taxon>
        <taxon>Gammaproteobacteria</taxon>
        <taxon>Oceanospirillales</taxon>
        <taxon>Halomonadaceae</taxon>
        <taxon>Pistricoccus</taxon>
    </lineage>
</organism>
<feature type="transmembrane region" description="Helical" evidence="1">
    <location>
        <begin position="36"/>
        <end position="66"/>
    </location>
</feature>
<keyword evidence="1" id="KW-0472">Membrane</keyword>
<sequence>MNLEITINMLNNQLKARFLDGLETVSYYGGMIVDELAGLAFFLLLFYIYLIVAMVYIPLALLVFAMRRITKVLKRRTCR</sequence>
<accession>A0A5B8ST76</accession>
<keyword evidence="1" id="KW-0812">Transmembrane</keyword>
<evidence type="ECO:0000256" key="1">
    <source>
        <dbReference type="SAM" id="Phobius"/>
    </source>
</evidence>
<reference evidence="2 3" key="1">
    <citation type="submission" date="2019-06" db="EMBL/GenBank/DDBJ databases">
        <title>Genome analyses of bacteria isolated from kimchi.</title>
        <authorList>
            <person name="Lee S."/>
            <person name="Ahn S."/>
            <person name="Roh S."/>
        </authorList>
    </citation>
    <scope>NUCLEOTIDE SEQUENCE [LARGE SCALE GENOMIC DNA]</scope>
    <source>
        <strain evidence="2 3">CBA4606</strain>
    </source>
</reference>
<dbReference type="Proteomes" id="UP000321272">
    <property type="component" value="Chromosome"/>
</dbReference>
<keyword evidence="1" id="KW-1133">Transmembrane helix</keyword>
<dbReference type="KEGG" id="paur:FGL86_10715"/>
<gene>
    <name evidence="2" type="ORF">FGL86_10715</name>
</gene>
<evidence type="ECO:0000313" key="3">
    <source>
        <dbReference type="Proteomes" id="UP000321272"/>
    </source>
</evidence>
<proteinExistence type="predicted"/>
<dbReference type="EMBL" id="CP042382">
    <property type="protein sequence ID" value="QEA39501.1"/>
    <property type="molecule type" value="Genomic_DNA"/>
</dbReference>